<dbReference type="OrthoDB" id="7165562at2"/>
<organism evidence="1 2">
    <name type="scientific">Anaplasma ovis str. Haibei</name>
    <dbReference type="NCBI Taxonomy" id="1248439"/>
    <lineage>
        <taxon>Bacteria</taxon>
        <taxon>Pseudomonadati</taxon>
        <taxon>Pseudomonadota</taxon>
        <taxon>Alphaproteobacteria</taxon>
        <taxon>Rickettsiales</taxon>
        <taxon>Anaplasmataceae</taxon>
        <taxon>Anaplasma</taxon>
    </lineage>
</organism>
<reference evidence="2" key="1">
    <citation type="submission" date="2018-06" db="EMBL/GenBank/DDBJ databases">
        <title>The Anaplasma ovis genome reveals a high proportion of pseudogenes.</title>
        <authorList>
            <person name="Liu Z."/>
            <person name="Peasley A.M."/>
            <person name="Yang J."/>
            <person name="Li Y."/>
            <person name="Guan G."/>
            <person name="Luo J."/>
            <person name="Yin H."/>
            <person name="Brayton K.A."/>
        </authorList>
    </citation>
    <scope>NUCLEOTIDE SEQUENCE [LARGE SCALE GENOMIC DNA]</scope>
    <source>
        <strain evidence="2">Haibei</strain>
    </source>
</reference>
<dbReference type="EMBL" id="CP015994">
    <property type="protein sequence ID" value="ASI47460.1"/>
    <property type="molecule type" value="Genomic_DNA"/>
</dbReference>
<name>A0A2Z2LB71_9RICK</name>
<dbReference type="AlphaFoldDB" id="A0A2Z2LB71"/>
<accession>A0A2Z2LB71</accession>
<sequence>MGNLMLRRYCVLQAVLLIILVVLCATLGSTYNSMVKYRAAESALTRSIASVNAEIQNVHEHETKLNNSFSIWREMSDTHVYSRDDEHGSAGLQSIIRSLCRKHKVIIKELTVSSPRDMSDDYKKQYTKVVRHVVRMQFEALTDRHAVMLVHAIKYDIPGFIAVRLLKMTKERDITQEVLVSSSRKVILPTVKGEVILDVYGIYGKHL</sequence>
<gene>
    <name evidence="1" type="ORF">AOV_00625</name>
</gene>
<dbReference type="KEGG" id="aoh:AOV_00625"/>
<protein>
    <submittedName>
        <fullName evidence="1">Uncharacterized protein</fullName>
    </submittedName>
</protein>
<keyword evidence="2" id="KW-1185">Reference proteome</keyword>
<reference evidence="1 2" key="2">
    <citation type="journal article" date="2019" name="BMC Genomics">
        <title>The Anaplasma ovis genome reveals a high proportion of pseudogenes.</title>
        <authorList>
            <person name="Liu Z."/>
            <person name="Peasley A.M."/>
            <person name="Yang J."/>
            <person name="Li Y."/>
            <person name="Guan G."/>
            <person name="Luo J."/>
            <person name="Yin H."/>
            <person name="Brayton K.A."/>
        </authorList>
    </citation>
    <scope>NUCLEOTIDE SEQUENCE [LARGE SCALE GENOMIC DNA]</scope>
    <source>
        <strain evidence="1 2">Haibei</strain>
    </source>
</reference>
<proteinExistence type="predicted"/>
<evidence type="ECO:0000313" key="2">
    <source>
        <dbReference type="Proteomes" id="UP000259762"/>
    </source>
</evidence>
<evidence type="ECO:0000313" key="1">
    <source>
        <dbReference type="EMBL" id="ASI47460.1"/>
    </source>
</evidence>
<dbReference type="Proteomes" id="UP000259762">
    <property type="component" value="Chromosome"/>
</dbReference>